<dbReference type="InterPro" id="IPR036979">
    <property type="entry name" value="CM_dom_sf"/>
</dbReference>
<proteinExistence type="predicted"/>
<dbReference type="SUPFAM" id="SSF48600">
    <property type="entry name" value="Chorismate mutase II"/>
    <property type="match status" value="1"/>
</dbReference>
<dbReference type="RefSeq" id="WP_308454874.1">
    <property type="nucleotide sequence ID" value="NZ_JAJEQR010000069.1"/>
</dbReference>
<dbReference type="SUPFAM" id="SSF55021">
    <property type="entry name" value="ACT-like"/>
    <property type="match status" value="1"/>
</dbReference>
<reference evidence="2" key="1">
    <citation type="submission" date="2021-10" db="EMBL/GenBank/DDBJ databases">
        <title>Anaerobic single-cell dispensing facilitates the cultivation of human gut bacteria.</title>
        <authorList>
            <person name="Afrizal A."/>
        </authorList>
    </citation>
    <scope>NUCLEOTIDE SEQUENCE</scope>
    <source>
        <strain evidence="2">CLA-AA-H215</strain>
    </source>
</reference>
<dbReference type="GO" id="GO:0004106">
    <property type="term" value="F:chorismate mutase activity"/>
    <property type="evidence" value="ECO:0007669"/>
    <property type="project" value="InterPro"/>
</dbReference>
<dbReference type="Proteomes" id="UP001198182">
    <property type="component" value="Unassembled WGS sequence"/>
</dbReference>
<dbReference type="InterPro" id="IPR002701">
    <property type="entry name" value="CM_II_prokaryot"/>
</dbReference>
<dbReference type="Pfam" id="PF01817">
    <property type="entry name" value="CM_2"/>
    <property type="match status" value="1"/>
</dbReference>
<dbReference type="InterPro" id="IPR045865">
    <property type="entry name" value="ACT-like_dom_sf"/>
</dbReference>
<dbReference type="EMBL" id="JAJEQR010000069">
    <property type="protein sequence ID" value="MCC2232469.1"/>
    <property type="molecule type" value="Genomic_DNA"/>
</dbReference>
<evidence type="ECO:0000313" key="2">
    <source>
        <dbReference type="EMBL" id="MCC2232469.1"/>
    </source>
</evidence>
<name>A0AAE3ECR9_9FIRM</name>
<gene>
    <name evidence="2" type="ORF">LKD81_15980</name>
</gene>
<dbReference type="InterPro" id="IPR036263">
    <property type="entry name" value="Chorismate_II_sf"/>
</dbReference>
<sequence length="188" mass="22034">MTLNEVRAQIDAIDPKIKELFLERMDASYHVAKVKFEAGETNIFRADREQEIIARLTDDVVPERKEEYTAIVRKVMEVSRKYQYGLMYDWDPELFTPLAEGIDIRPEHRLVKVRLTRPDVCNSMSSILSMIGDYGINMEEMRLLEINEETSTVTFELTIRGNLLEVPMRKLMFQLSKECSTFRILESF</sequence>
<feature type="domain" description="Chorismate mutase" evidence="1">
    <location>
        <begin position="1"/>
        <end position="87"/>
    </location>
</feature>
<keyword evidence="3" id="KW-1185">Reference proteome</keyword>
<dbReference type="Gene3D" id="1.20.59.10">
    <property type="entry name" value="Chorismate mutase"/>
    <property type="match status" value="1"/>
</dbReference>
<comment type="caution">
    <text evidence="2">The sequence shown here is derived from an EMBL/GenBank/DDBJ whole genome shotgun (WGS) entry which is preliminary data.</text>
</comment>
<accession>A0AAE3ECR9</accession>
<dbReference type="SMART" id="SM00830">
    <property type="entry name" value="CM_2"/>
    <property type="match status" value="1"/>
</dbReference>
<protein>
    <submittedName>
        <fullName evidence="2">Chorismate mutase</fullName>
    </submittedName>
</protein>
<evidence type="ECO:0000313" key="3">
    <source>
        <dbReference type="Proteomes" id="UP001198182"/>
    </source>
</evidence>
<dbReference type="AlphaFoldDB" id="A0AAE3ECR9"/>
<organism evidence="2 3">
    <name type="scientific">Hominifimenecus microfluidus</name>
    <dbReference type="NCBI Taxonomy" id="2885348"/>
    <lineage>
        <taxon>Bacteria</taxon>
        <taxon>Bacillati</taxon>
        <taxon>Bacillota</taxon>
        <taxon>Clostridia</taxon>
        <taxon>Lachnospirales</taxon>
        <taxon>Lachnospiraceae</taxon>
        <taxon>Hominifimenecus</taxon>
    </lineage>
</organism>
<dbReference type="GO" id="GO:0046417">
    <property type="term" value="P:chorismate metabolic process"/>
    <property type="evidence" value="ECO:0007669"/>
    <property type="project" value="InterPro"/>
</dbReference>
<dbReference type="PROSITE" id="PS51168">
    <property type="entry name" value="CHORISMATE_MUT_2"/>
    <property type="match status" value="1"/>
</dbReference>
<evidence type="ECO:0000259" key="1">
    <source>
        <dbReference type="PROSITE" id="PS51168"/>
    </source>
</evidence>